<keyword evidence="2" id="KW-1185">Reference proteome</keyword>
<protein>
    <submittedName>
        <fullName evidence="1">Uncharacterized protein</fullName>
    </submittedName>
</protein>
<gene>
    <name evidence="1" type="ORF">ACFPMF_24265</name>
</gene>
<sequence length="124" mass="14504">MKPFVINSLLTVDQINRNFQRHYPFLRLQVFDPAGRLLAATGQALPILRLNPFLSGLRLMSVEPTMSINAFEIAFHYTFGLRVEVQRKTGFTWDDLEYTRYWTLKEQNHKGAEIARIRHLQQAV</sequence>
<dbReference type="EMBL" id="JBHSMA010000013">
    <property type="protein sequence ID" value="MFC5412461.1"/>
    <property type="molecule type" value="Genomic_DNA"/>
</dbReference>
<dbReference type="RefSeq" id="WP_379849995.1">
    <property type="nucleotide sequence ID" value="NZ_JBHSMA010000013.1"/>
</dbReference>
<reference evidence="2" key="1">
    <citation type="journal article" date="2019" name="Int. J. Syst. Evol. Microbiol.">
        <title>The Global Catalogue of Microorganisms (GCM) 10K type strain sequencing project: providing services to taxonomists for standard genome sequencing and annotation.</title>
        <authorList>
            <consortium name="The Broad Institute Genomics Platform"/>
            <consortium name="The Broad Institute Genome Sequencing Center for Infectious Disease"/>
            <person name="Wu L."/>
            <person name="Ma J."/>
        </authorList>
    </citation>
    <scope>NUCLEOTIDE SEQUENCE [LARGE SCALE GENOMIC DNA]</scope>
    <source>
        <strain evidence="2">CCUG 55250</strain>
    </source>
</reference>
<comment type="caution">
    <text evidence="1">The sequence shown here is derived from an EMBL/GenBank/DDBJ whole genome shotgun (WGS) entry which is preliminary data.</text>
</comment>
<name>A0ABW0IGR1_9BACT</name>
<organism evidence="1 2">
    <name type="scientific">Larkinella bovis</name>
    <dbReference type="NCBI Taxonomy" id="683041"/>
    <lineage>
        <taxon>Bacteria</taxon>
        <taxon>Pseudomonadati</taxon>
        <taxon>Bacteroidota</taxon>
        <taxon>Cytophagia</taxon>
        <taxon>Cytophagales</taxon>
        <taxon>Spirosomataceae</taxon>
        <taxon>Larkinella</taxon>
    </lineage>
</organism>
<proteinExistence type="predicted"/>
<evidence type="ECO:0000313" key="1">
    <source>
        <dbReference type="EMBL" id="MFC5412461.1"/>
    </source>
</evidence>
<evidence type="ECO:0000313" key="2">
    <source>
        <dbReference type="Proteomes" id="UP001596106"/>
    </source>
</evidence>
<accession>A0ABW0IGR1</accession>
<dbReference type="Proteomes" id="UP001596106">
    <property type="component" value="Unassembled WGS sequence"/>
</dbReference>